<dbReference type="Gene3D" id="3.30.70.1730">
    <property type="match status" value="1"/>
</dbReference>
<dbReference type="GO" id="GO:0006412">
    <property type="term" value="P:translation"/>
    <property type="evidence" value="ECO:0007669"/>
    <property type="project" value="UniProtKB-UniRule"/>
</dbReference>
<comment type="caution">
    <text evidence="6">The sequence shown here is derived from an EMBL/GenBank/DDBJ whole genome shotgun (WGS) entry which is preliminary data.</text>
</comment>
<dbReference type="GO" id="GO:0005840">
    <property type="term" value="C:ribosome"/>
    <property type="evidence" value="ECO:0007669"/>
    <property type="project" value="UniProtKB-KW"/>
</dbReference>
<evidence type="ECO:0000313" key="6">
    <source>
        <dbReference type="EMBL" id="KKT24353.1"/>
    </source>
</evidence>
<evidence type="ECO:0000256" key="3">
    <source>
        <dbReference type="ARBA" id="ARBA00023274"/>
    </source>
</evidence>
<dbReference type="NCBIfam" id="NF000955">
    <property type="entry name" value="PRK00099.1-1"/>
    <property type="match status" value="1"/>
</dbReference>
<dbReference type="Proteomes" id="UP000033831">
    <property type="component" value="Unassembled WGS sequence"/>
</dbReference>
<comment type="subunit">
    <text evidence="5">Part of the ribosomal stalk of the 50S ribosomal subunit. The N-terminus interacts with L11 and the large rRNA to form the base of the stalk. The C-terminus forms an elongated spine to which L12 dimers bind in a sequential fashion forming a multimeric L10(L12)X complex.</text>
</comment>
<keyword evidence="5" id="KW-0694">RNA-binding</keyword>
<protein>
    <recommendedName>
        <fullName evidence="4 5">Large ribosomal subunit protein uL10</fullName>
    </recommendedName>
</protein>
<reference evidence="6 7" key="1">
    <citation type="journal article" date="2015" name="Nature">
        <title>rRNA introns, odd ribosomes, and small enigmatic genomes across a large radiation of phyla.</title>
        <authorList>
            <person name="Brown C.T."/>
            <person name="Hug L.A."/>
            <person name="Thomas B.C."/>
            <person name="Sharon I."/>
            <person name="Castelle C.J."/>
            <person name="Singh A."/>
            <person name="Wilkins M.J."/>
            <person name="Williams K.H."/>
            <person name="Banfield J.F."/>
        </authorList>
    </citation>
    <scope>NUCLEOTIDE SEQUENCE [LARGE SCALE GENOMIC DNA]</scope>
</reference>
<evidence type="ECO:0000256" key="1">
    <source>
        <dbReference type="ARBA" id="ARBA00008889"/>
    </source>
</evidence>
<dbReference type="Pfam" id="PF00466">
    <property type="entry name" value="Ribosomal_L10"/>
    <property type="match status" value="1"/>
</dbReference>
<dbReference type="PANTHER" id="PTHR11560">
    <property type="entry name" value="39S RIBOSOMAL PROTEIN L10, MITOCHONDRIAL"/>
    <property type="match status" value="1"/>
</dbReference>
<keyword evidence="2 5" id="KW-0689">Ribosomal protein</keyword>
<keyword evidence="3 5" id="KW-0687">Ribonucleoprotein</keyword>
<dbReference type="HAMAP" id="MF_00362">
    <property type="entry name" value="Ribosomal_uL10"/>
    <property type="match status" value="1"/>
</dbReference>
<dbReference type="InterPro" id="IPR022973">
    <property type="entry name" value="Ribosomal_uL10_bac"/>
</dbReference>
<evidence type="ECO:0000313" key="7">
    <source>
        <dbReference type="Proteomes" id="UP000033831"/>
    </source>
</evidence>
<comment type="similarity">
    <text evidence="1 5">Belongs to the universal ribosomal protein uL10 family.</text>
</comment>
<evidence type="ECO:0000256" key="5">
    <source>
        <dbReference type="HAMAP-Rule" id="MF_00362"/>
    </source>
</evidence>
<comment type="function">
    <text evidence="5">Forms part of the ribosomal stalk, playing a central role in the interaction of the ribosome with GTP-bound translation factors.</text>
</comment>
<evidence type="ECO:0000256" key="2">
    <source>
        <dbReference type="ARBA" id="ARBA00022980"/>
    </source>
</evidence>
<name>A0A0G1FQK3_9BACT</name>
<evidence type="ECO:0000256" key="4">
    <source>
        <dbReference type="ARBA" id="ARBA00035202"/>
    </source>
</evidence>
<proteinExistence type="inferred from homology"/>
<organism evidence="6 7">
    <name type="scientific">Candidatus Nomurabacteria bacterium GW2011_GWF2_43_8</name>
    <dbReference type="NCBI Taxonomy" id="1618779"/>
    <lineage>
        <taxon>Bacteria</taxon>
        <taxon>Candidatus Nomuraibacteriota</taxon>
    </lineage>
</organism>
<dbReference type="EMBL" id="LCGX01000017">
    <property type="protein sequence ID" value="KKT24353.1"/>
    <property type="molecule type" value="Genomic_DNA"/>
</dbReference>
<dbReference type="InterPro" id="IPR043141">
    <property type="entry name" value="Ribosomal_uL10-like_sf"/>
</dbReference>
<sequence length="161" mass="17781">MALLKSKKEEIIKGLEKAIKDSSSLVFVNFHGLKVNDETKLRRSLRDQGVGYKVGRKTLLRRALEGKAEGEIPELPGEIAVAFSKDATAGAREIYNFQKTHAGLLNILGGIFEGKFVSGTFMEEIARIPSREILLSKLAFLLKSPMQRLAIAVNEVAKKKV</sequence>
<dbReference type="Gene3D" id="6.10.250.290">
    <property type="match status" value="1"/>
</dbReference>
<dbReference type="InterPro" id="IPR001790">
    <property type="entry name" value="Ribosomal_uL10"/>
</dbReference>
<dbReference type="AlphaFoldDB" id="A0A0G1FQK3"/>
<dbReference type="GO" id="GO:1990904">
    <property type="term" value="C:ribonucleoprotein complex"/>
    <property type="evidence" value="ECO:0007669"/>
    <property type="project" value="UniProtKB-KW"/>
</dbReference>
<keyword evidence="5" id="KW-0699">rRNA-binding</keyword>
<dbReference type="GO" id="GO:0070180">
    <property type="term" value="F:large ribosomal subunit rRNA binding"/>
    <property type="evidence" value="ECO:0007669"/>
    <property type="project" value="UniProtKB-UniRule"/>
</dbReference>
<dbReference type="InterPro" id="IPR047865">
    <property type="entry name" value="Ribosomal_uL10_bac_type"/>
</dbReference>
<accession>A0A0G1FQK3</accession>
<dbReference type="SUPFAM" id="SSF160369">
    <property type="entry name" value="Ribosomal protein L10-like"/>
    <property type="match status" value="1"/>
</dbReference>
<gene>
    <name evidence="5" type="primary">rplJ</name>
    <name evidence="6" type="ORF">UW07_C0017G0009</name>
</gene>
<dbReference type="CDD" id="cd05797">
    <property type="entry name" value="Ribosomal_L10"/>
    <property type="match status" value="1"/>
</dbReference>